<dbReference type="STRING" id="188932.AY601_1656"/>
<protein>
    <submittedName>
        <fullName evidence="1">Uncharacterized protein</fullName>
    </submittedName>
</protein>
<reference evidence="1 2" key="1">
    <citation type="submission" date="2018-06" db="EMBL/GenBank/DDBJ databases">
        <title>Genomic Encyclopedia of Archaeal and Bacterial Type Strains, Phase II (KMG-II): from individual species to whole genera.</title>
        <authorList>
            <person name="Goeker M."/>
        </authorList>
    </citation>
    <scope>NUCLEOTIDE SEQUENCE [LARGE SCALE GENOMIC DNA]</scope>
    <source>
        <strain evidence="1 2">DSM 14825</strain>
    </source>
</reference>
<proteinExistence type="predicted"/>
<comment type="caution">
    <text evidence="1">The sequence shown here is derived from an EMBL/GenBank/DDBJ whole genome shotgun (WGS) entry which is preliminary data.</text>
</comment>
<gene>
    <name evidence="1" type="ORF">LY11_01670</name>
</gene>
<accession>A0A327SUJ9</accession>
<sequence>MKNFYLIAIIVAGFILLNSCKKDKTAANTPDVLTAKDFTFNTATGQTGPDTALNGKLNSTIGIRLIYFYLMRSDKTDSLIYRDTPAQENRNLYHFSIPTKSFSAAKLTKVTGVRVMVKHIDNSSFEGLIKMTAFTPTMPALSDIPASVLPDETGKTLIKGKASSENGLKLIEFYDDYRGVFEKIDQIELTKNEKTYELSYQYTYRKNAGKIKIIITDNFGLKAESLINIPIKSYVLYKDLTMMAHGTASAPSVSSFFNGEAGSLLGSCNVSGQEQKVDFVTYCTTAMVFSLYSPASATTITKNYKCNTQVWEPDPASLKATKFRVLIPGAADADRVYAAYHANTITALDDQFFAGITAPGSSTAKFDAASANQSANVFNVTTAYLIWIRVPKPDGTFTNQLLSAKAVVIGNPVAVSTLKFDIFVSK</sequence>
<organism evidence="1 2">
    <name type="scientific">Pedobacter cryoconitis</name>
    <dbReference type="NCBI Taxonomy" id="188932"/>
    <lineage>
        <taxon>Bacteria</taxon>
        <taxon>Pseudomonadati</taxon>
        <taxon>Bacteroidota</taxon>
        <taxon>Sphingobacteriia</taxon>
        <taxon>Sphingobacteriales</taxon>
        <taxon>Sphingobacteriaceae</taxon>
        <taxon>Pedobacter</taxon>
    </lineage>
</organism>
<name>A0A327SUJ9_9SPHI</name>
<dbReference type="EMBL" id="QLLR01000005">
    <property type="protein sequence ID" value="RAJ32980.1"/>
    <property type="molecule type" value="Genomic_DNA"/>
</dbReference>
<evidence type="ECO:0000313" key="2">
    <source>
        <dbReference type="Proteomes" id="UP000249754"/>
    </source>
</evidence>
<dbReference type="AlphaFoldDB" id="A0A327SUJ9"/>
<dbReference type="Proteomes" id="UP000249754">
    <property type="component" value="Unassembled WGS sequence"/>
</dbReference>
<evidence type="ECO:0000313" key="1">
    <source>
        <dbReference type="EMBL" id="RAJ32980.1"/>
    </source>
</evidence>